<keyword evidence="2" id="KW-1185">Reference proteome</keyword>
<evidence type="ECO:0000313" key="2">
    <source>
        <dbReference type="Proteomes" id="UP001595733"/>
    </source>
</evidence>
<dbReference type="RefSeq" id="WP_378142761.1">
    <property type="nucleotide sequence ID" value="NZ_JBHSEF010000026.1"/>
</dbReference>
<dbReference type="EMBL" id="JBHSEF010000026">
    <property type="protein sequence ID" value="MFC4356217.1"/>
    <property type="molecule type" value="Genomic_DNA"/>
</dbReference>
<dbReference type="Proteomes" id="UP001595733">
    <property type="component" value="Unassembled WGS sequence"/>
</dbReference>
<protein>
    <submittedName>
        <fullName evidence="1">Uncharacterized protein</fullName>
    </submittedName>
</protein>
<accession>A0ABV8UZM2</accession>
<sequence>MHSKLLVDATDIVQWADRRDSQSILPQLIRSLILSSSEHIEKISFAAGEGVSLGGWDGITIVEESSSFVPSGITVWEMGVNRSVKKKADDDYKKRSENPLIMIPSETTYVFITPRRWGNKDEWTEERQKEGIWKEVRVYDADDLETWLSQSPTVHVWLSILSGKHPQNCTDLWSYWTDWSEETQPIISSEMVLAGRENITAEIYHWLKSSTSPLRLQAETRDEAIAVFAAAINLLPSTEKDFFLSKAIVVNNSEAWTYLSSSQNNLILIPTFELEGLSRAIRNGHQIIIPLMRSDSSTSSAIQIPRLSRNRVTEILIEMGINESHSRELGLLARRGLTTYRRQTALSPEIRQPLWARPSEARSLIPLLFAGAWNDNTEGDKQALVELAETSYDSLTEVIIRWANESDPPIRRIGGAWYIISKEDAWSLLIRYVTPADIEKFRLVALKVLGTINPKFNLPVEKRLLAKVIGYSSNYSELFIRDLADTLAFLGAKEDSFHATLSLRTYSSKIIYELFNDSKGSWQVWSSLSSVLPLLAEAAPVQFLQALEDEILNEETILELFNDQKDSLFGSSPHTGLLWALETLAWNPEYLGRTSILLAKLSKIDPGGKISNRPKNSLREIFLTWNPQTSASTEQRLQTLEVLLKREPNIGLDLLCELLPKNHPIGHSTSKPKWRNWAPDSKRYISEAEYKKATHEIVKLLLKEVGVSGRHWVKIINAIPRLPLEDFEIVLNELKRISNIDIGSEEKALIWNAIRKEISRHRSFPDADWALPMEIVNRLEETYHKFEIQEPVSRYSWLFSSRPELLEGREADWKAHKEKLNEERVSVLNHIYNRFGIEGVIDLIINVEDPLQVGSALGKNQLSEIEENKILIDYLDSPDIKFSQFARGYTLGSIESFGNDWALKKLEVAMEWEANKKAEILLCLPSNETTWDLVQQSGDEVERRYWSLISPYLINDKGLERAFDKYSQYNLPYSAIELLSLHIKIAEPSKIVEALRKALDVSSIDNLNSDSFSYDISILFQKLEASNDIEEEKIASLEWAYLPILDRCGHAPKLLHDELGRNPKFFAEVISLVYNAENEELKESTYEERQRASQGDDLLKSWRTLPGFKKDNSVDKQELIEWVSNTLKYTLDLYRGTIGANYVGKLLSASIVGSDGGWPHEAVRDVIEQFSNTNLEKGFTTGVYNSRGVVTKSITEGGAQERILADRYNGYANISDARWPRTSALLRSIADCYSREAQQEDIRAELREDLDHY</sequence>
<proteinExistence type="predicted"/>
<comment type="caution">
    <text evidence="1">The sequence shown here is derived from an EMBL/GenBank/DDBJ whole genome shotgun (WGS) entry which is preliminary data.</text>
</comment>
<name>A0ABV8UZM2_9BACL</name>
<gene>
    <name evidence="1" type="ORF">ACFO0S_14245</name>
</gene>
<reference evidence="2" key="1">
    <citation type="journal article" date="2019" name="Int. J. Syst. Evol. Microbiol.">
        <title>The Global Catalogue of Microorganisms (GCM) 10K type strain sequencing project: providing services to taxonomists for standard genome sequencing and annotation.</title>
        <authorList>
            <consortium name="The Broad Institute Genomics Platform"/>
            <consortium name="The Broad Institute Genome Sequencing Center for Infectious Disease"/>
            <person name="Wu L."/>
            <person name="Ma J."/>
        </authorList>
    </citation>
    <scope>NUCLEOTIDE SEQUENCE [LARGE SCALE GENOMIC DNA]</scope>
    <source>
        <strain evidence="2">CCUG 50353</strain>
    </source>
</reference>
<organism evidence="1 2">
    <name type="scientific">Chryseomicrobium palamuruense</name>
    <dbReference type="NCBI Taxonomy" id="682973"/>
    <lineage>
        <taxon>Bacteria</taxon>
        <taxon>Bacillati</taxon>
        <taxon>Bacillota</taxon>
        <taxon>Bacilli</taxon>
        <taxon>Bacillales</taxon>
        <taxon>Caryophanaceae</taxon>
        <taxon>Chryseomicrobium</taxon>
    </lineage>
</organism>
<evidence type="ECO:0000313" key="1">
    <source>
        <dbReference type="EMBL" id="MFC4356217.1"/>
    </source>
</evidence>